<evidence type="ECO:0000313" key="8">
    <source>
        <dbReference type="Proteomes" id="UP000557717"/>
    </source>
</evidence>
<protein>
    <recommendedName>
        <fullName evidence="2">alpha-L-rhamnosidase</fullName>
        <ecNumber evidence="2">3.2.1.40</ecNumber>
    </recommendedName>
</protein>
<dbReference type="Pfam" id="PF05592">
    <property type="entry name" value="Bac_rhamnosid"/>
    <property type="match status" value="1"/>
</dbReference>
<evidence type="ECO:0000259" key="5">
    <source>
        <dbReference type="Pfam" id="PF17389"/>
    </source>
</evidence>
<dbReference type="SUPFAM" id="SSF48208">
    <property type="entry name" value="Six-hairpin glycosidases"/>
    <property type="match status" value="1"/>
</dbReference>
<reference evidence="7 8" key="1">
    <citation type="submission" date="2020-08" db="EMBL/GenBank/DDBJ databases">
        <title>Genomic Encyclopedia of Type Strains, Phase IV (KMG-IV): sequencing the most valuable type-strain genomes for metagenomic binning, comparative biology and taxonomic classification.</title>
        <authorList>
            <person name="Goeker M."/>
        </authorList>
    </citation>
    <scope>NUCLEOTIDE SEQUENCE [LARGE SCALE GENOMIC DNA]</scope>
    <source>
        <strain evidence="7 8">YC6886</strain>
    </source>
</reference>
<dbReference type="Proteomes" id="UP000557717">
    <property type="component" value="Unassembled WGS sequence"/>
</dbReference>
<dbReference type="InterPro" id="IPR016007">
    <property type="entry name" value="Alpha_rhamnosid"/>
</dbReference>
<dbReference type="PANTHER" id="PTHR33307">
    <property type="entry name" value="ALPHA-RHAMNOSIDASE (EUROFUNG)"/>
    <property type="match status" value="1"/>
</dbReference>
<name>A0A840VIA4_9BACT</name>
<sequence>MIACGTRTVMRLIGVLWMMVVMVPPLGAAPTHVVSEEPVSVEKLGDGGWLVDFGKVTFGNLQIAAPEGMSGVVEVRFGEALKDGRVDRKPPGTVRYAEVRQHLIGGQSLRVAPPADARNTKQPEAILTPPEWGVLFPFRWVELHGWKGDLTLQNVLRNSVFLESWNDEAASFECSDPLIQRIWGLCRDSIKATSFAGIYVDGDRERIPYEADAYLNQLSHYATDTDVEMARDTFDHLLRHPTWPSEWGPHMVFMAYADWMHTGDREGLAQRYEAVKSKLLMERVGPDGWVTSNEKQRSWNDIVDWPQGERDGFEHREVNTVVNAFHLRAVQLMGEMARALGKEQEAMAYESRFEERKQAFQEAFFLHGRGAYRDGVGSNHASLHASMFPLAFGLVPESEQDAVAEMLVDRGMKCSVYGAQYLLEGLFQAGRGDAGLGLMTAKGDRSWRHMVESGTTVTWEAWDQKYKPNQDWNHAWGAAPANLLPRFILGVEPAEPGWSVVRMAPVPCGLNEAKGKVPTPRGPVEVHWKKTGTSYGLKFSLPEGMKARVLLPYRGSGKVSKEEVPLPTRREGKWIRVVPEQEGAGTLLLR</sequence>
<dbReference type="InterPro" id="IPR035398">
    <property type="entry name" value="Bac_rhamnosid_C"/>
</dbReference>
<organism evidence="7 8">
    <name type="scientific">Haloferula luteola</name>
    <dbReference type="NCBI Taxonomy" id="595692"/>
    <lineage>
        <taxon>Bacteria</taxon>
        <taxon>Pseudomonadati</taxon>
        <taxon>Verrucomicrobiota</taxon>
        <taxon>Verrucomicrobiia</taxon>
        <taxon>Verrucomicrobiales</taxon>
        <taxon>Verrucomicrobiaceae</taxon>
        <taxon>Haloferula</taxon>
    </lineage>
</organism>
<proteinExistence type="predicted"/>
<evidence type="ECO:0000259" key="6">
    <source>
        <dbReference type="Pfam" id="PF17390"/>
    </source>
</evidence>
<accession>A0A840VIA4</accession>
<feature type="domain" description="Alpha-L-rhamnosidase concanavalin-like" evidence="4">
    <location>
        <begin position="43"/>
        <end position="156"/>
    </location>
</feature>
<dbReference type="InterPro" id="IPR008928">
    <property type="entry name" value="6-hairpin_glycosidase_sf"/>
</dbReference>
<comment type="caution">
    <text evidence="7">The sequence shown here is derived from an EMBL/GenBank/DDBJ whole genome shotgun (WGS) entry which is preliminary data.</text>
</comment>
<evidence type="ECO:0000256" key="2">
    <source>
        <dbReference type="ARBA" id="ARBA00012652"/>
    </source>
</evidence>
<dbReference type="PANTHER" id="PTHR33307:SF6">
    <property type="entry name" value="ALPHA-RHAMNOSIDASE (EUROFUNG)-RELATED"/>
    <property type="match status" value="1"/>
</dbReference>
<feature type="domain" description="Alpha-L-rhamnosidase six-hairpin glycosidase" evidence="5">
    <location>
        <begin position="168"/>
        <end position="486"/>
    </location>
</feature>
<keyword evidence="3" id="KW-0378">Hydrolase</keyword>
<gene>
    <name evidence="7" type="ORF">HNR46_003831</name>
</gene>
<dbReference type="Gene3D" id="2.60.120.260">
    <property type="entry name" value="Galactose-binding domain-like"/>
    <property type="match status" value="1"/>
</dbReference>
<dbReference type="Gene3D" id="2.60.420.10">
    <property type="entry name" value="Maltose phosphorylase, domain 3"/>
    <property type="match status" value="1"/>
</dbReference>
<comment type="catalytic activity">
    <reaction evidence="1">
        <text>Hydrolysis of terminal non-reducing alpha-L-rhamnose residues in alpha-L-rhamnosides.</text>
        <dbReference type="EC" id="3.2.1.40"/>
    </reaction>
</comment>
<dbReference type="Gene3D" id="1.50.10.10">
    <property type="match status" value="1"/>
</dbReference>
<evidence type="ECO:0000256" key="3">
    <source>
        <dbReference type="ARBA" id="ARBA00022801"/>
    </source>
</evidence>
<evidence type="ECO:0000259" key="4">
    <source>
        <dbReference type="Pfam" id="PF05592"/>
    </source>
</evidence>
<evidence type="ECO:0000256" key="1">
    <source>
        <dbReference type="ARBA" id="ARBA00001445"/>
    </source>
</evidence>
<dbReference type="EC" id="3.2.1.40" evidence="2"/>
<dbReference type="InterPro" id="IPR012341">
    <property type="entry name" value="6hp_glycosidase-like_sf"/>
</dbReference>
<dbReference type="GO" id="GO:0005975">
    <property type="term" value="P:carbohydrate metabolic process"/>
    <property type="evidence" value="ECO:0007669"/>
    <property type="project" value="InterPro"/>
</dbReference>
<dbReference type="EMBL" id="JACHFD010000029">
    <property type="protein sequence ID" value="MBB5353570.1"/>
    <property type="molecule type" value="Genomic_DNA"/>
</dbReference>
<dbReference type="Pfam" id="PF17390">
    <property type="entry name" value="Bac_rhamnosid_C"/>
    <property type="match status" value="1"/>
</dbReference>
<dbReference type="InterPro" id="IPR035396">
    <property type="entry name" value="Bac_rhamnosid6H"/>
</dbReference>
<keyword evidence="8" id="KW-1185">Reference proteome</keyword>
<dbReference type="InterPro" id="IPR008902">
    <property type="entry name" value="Rhamnosid_concanavalin"/>
</dbReference>
<feature type="domain" description="Alpha-L-rhamnosidase C-terminal" evidence="6">
    <location>
        <begin position="490"/>
        <end position="561"/>
    </location>
</feature>
<dbReference type="GO" id="GO:0030596">
    <property type="term" value="F:alpha-L-rhamnosidase activity"/>
    <property type="evidence" value="ECO:0007669"/>
    <property type="project" value="UniProtKB-EC"/>
</dbReference>
<dbReference type="AlphaFoldDB" id="A0A840VIA4"/>
<evidence type="ECO:0000313" key="7">
    <source>
        <dbReference type="EMBL" id="MBB5353570.1"/>
    </source>
</evidence>
<dbReference type="Pfam" id="PF17389">
    <property type="entry name" value="Bac_rhamnosid6H"/>
    <property type="match status" value="1"/>
</dbReference>